<organism evidence="6 7">
    <name type="scientific">Tigheibacillus halophilus</name>
    <dbReference type="NCBI Taxonomy" id="361280"/>
    <lineage>
        <taxon>Bacteria</taxon>
        <taxon>Bacillati</taxon>
        <taxon>Bacillota</taxon>
        <taxon>Bacilli</taxon>
        <taxon>Bacillales</taxon>
        <taxon>Bacillaceae</taxon>
        <taxon>Tigheibacillus</taxon>
    </lineage>
</organism>
<dbReference type="EMBL" id="JAWDIP010000003">
    <property type="protein sequence ID" value="MDY0395540.1"/>
    <property type="molecule type" value="Genomic_DNA"/>
</dbReference>
<feature type="transmembrane region" description="Helical" evidence="5">
    <location>
        <begin position="12"/>
        <end position="32"/>
    </location>
</feature>
<protein>
    <submittedName>
        <fullName evidence="6">Energy-coupling factor transporter transmembrane component T</fullName>
    </submittedName>
</protein>
<keyword evidence="2 5" id="KW-0812">Transmembrane</keyword>
<keyword evidence="7" id="KW-1185">Reference proteome</keyword>
<feature type="transmembrane region" description="Helical" evidence="5">
    <location>
        <begin position="186"/>
        <end position="206"/>
    </location>
</feature>
<sequence length="211" mass="24030">MAETFHGKNICYSFLPFTLFAFGMLWTTIMFAKGPENPSEVVRLFGLQFSKESFQTACALALRILSIAALSLLFIFTTNIIHFILSLMQQCKLSPKIAYGVLAGCRILPMMKDELKVIHVAQRIRGVNQDRSLRGKWLQYKRLAIPLLASAIRKAERTAIAMESKGFTGSKNRTFYRTFHVSTTDWLLSLLIPALFVVSAFLSWRLGYFTW</sequence>
<accession>A0ABU5C873</accession>
<evidence type="ECO:0000313" key="6">
    <source>
        <dbReference type="EMBL" id="MDY0395540.1"/>
    </source>
</evidence>
<reference evidence="6 7" key="1">
    <citation type="submission" date="2023-10" db="EMBL/GenBank/DDBJ databases">
        <title>Virgibacillus halophilus 5B73C genome.</title>
        <authorList>
            <person name="Miliotis G."/>
            <person name="Sengupta P."/>
            <person name="Hameed A."/>
            <person name="Chuvochina M."/>
            <person name="Mcdonagh F."/>
            <person name="Simpson A.C."/>
            <person name="Singh N.K."/>
            <person name="Rekha P.D."/>
            <person name="Raman K."/>
            <person name="Hugenholtz P."/>
            <person name="Venkateswaran K."/>
        </authorList>
    </citation>
    <scope>NUCLEOTIDE SEQUENCE [LARGE SCALE GENOMIC DNA]</scope>
    <source>
        <strain evidence="6 7">5B73C</strain>
    </source>
</reference>
<comment type="caution">
    <text evidence="6">The sequence shown here is derived from an EMBL/GenBank/DDBJ whole genome shotgun (WGS) entry which is preliminary data.</text>
</comment>
<dbReference type="Pfam" id="PF02361">
    <property type="entry name" value="CbiQ"/>
    <property type="match status" value="1"/>
</dbReference>
<dbReference type="PANTHER" id="PTHR33514">
    <property type="entry name" value="PROTEIN ABCI12, CHLOROPLASTIC"/>
    <property type="match status" value="1"/>
</dbReference>
<dbReference type="Proteomes" id="UP001281447">
    <property type="component" value="Unassembled WGS sequence"/>
</dbReference>
<evidence type="ECO:0000313" key="7">
    <source>
        <dbReference type="Proteomes" id="UP001281447"/>
    </source>
</evidence>
<proteinExistence type="predicted"/>
<evidence type="ECO:0000256" key="1">
    <source>
        <dbReference type="ARBA" id="ARBA00004141"/>
    </source>
</evidence>
<evidence type="ECO:0000256" key="4">
    <source>
        <dbReference type="ARBA" id="ARBA00023136"/>
    </source>
</evidence>
<keyword evidence="4 5" id="KW-0472">Membrane</keyword>
<dbReference type="InterPro" id="IPR003339">
    <property type="entry name" value="ABC/ECF_trnsptr_transmembrane"/>
</dbReference>
<dbReference type="PANTHER" id="PTHR33514:SF13">
    <property type="entry name" value="PROTEIN ABCI12, CHLOROPLASTIC"/>
    <property type="match status" value="1"/>
</dbReference>
<name>A0ABU5C873_9BACI</name>
<dbReference type="CDD" id="cd16914">
    <property type="entry name" value="EcfT"/>
    <property type="match status" value="1"/>
</dbReference>
<evidence type="ECO:0000256" key="2">
    <source>
        <dbReference type="ARBA" id="ARBA00022692"/>
    </source>
</evidence>
<gene>
    <name evidence="6" type="ORF">RWE15_15280</name>
</gene>
<evidence type="ECO:0000256" key="5">
    <source>
        <dbReference type="SAM" id="Phobius"/>
    </source>
</evidence>
<feature type="transmembrane region" description="Helical" evidence="5">
    <location>
        <begin position="60"/>
        <end position="85"/>
    </location>
</feature>
<keyword evidence="3 5" id="KW-1133">Transmembrane helix</keyword>
<evidence type="ECO:0000256" key="3">
    <source>
        <dbReference type="ARBA" id="ARBA00022989"/>
    </source>
</evidence>
<comment type="subcellular location">
    <subcellularLocation>
        <location evidence="1">Membrane</location>
        <topology evidence="1">Multi-pass membrane protein</topology>
    </subcellularLocation>
</comment>